<evidence type="ECO:0000256" key="7">
    <source>
        <dbReference type="SAM" id="MobiDB-lite"/>
    </source>
</evidence>
<reference evidence="9" key="1">
    <citation type="submission" date="2019-09" db="EMBL/GenBank/DDBJ databases">
        <authorList>
            <person name="Zhang L."/>
        </authorList>
    </citation>
    <scope>NUCLEOTIDE SEQUENCE</scope>
</reference>
<dbReference type="NCBIfam" id="TIGR01568">
    <property type="entry name" value="A_thal_3678"/>
    <property type="match status" value="1"/>
</dbReference>
<dbReference type="InterPro" id="IPR006458">
    <property type="entry name" value="Ovate_C"/>
</dbReference>
<evidence type="ECO:0000256" key="5">
    <source>
        <dbReference type="ARBA" id="ARBA00023242"/>
    </source>
</evidence>
<dbReference type="PANTHER" id="PTHR33057">
    <property type="entry name" value="TRANSCRIPTION REPRESSOR OFP7-RELATED"/>
    <property type="match status" value="1"/>
</dbReference>
<sequence>METRLKLRLSRLLRSSFHSCKSGNPMDSVQEPVFLANHGSDLLPLLPCSEKAGAAGLPLGVAIGWGCRPRRLPGSTATTATTSASDQLDMSEDDESLVEFLHLVETRKAMLEARAKSSEGCEGEDQSSDDGRSSRRVSPSAVSVTAEHANYCGTGEPNDARRVDKNDGRKVLSGSQERKMEKTKTKKKKAAKKKKQRKESCRVRRKARNGDRNLQSTSSSDSGWFSSQEDKQQRIDGRETEALFSSKSGSSESSELRPVDGSSCVGSTSNRHQRRPRRKREKKQSRAPQLNPTASSSSSSSCSSSASCCCCSYGAGADYTMNQKVNDSVAVVKRSNDPYSDFRESMVEMIIEKQIFDHGDLKQLLHCFLSLNSQYHHPVIIDVFWEIWHALFSA</sequence>
<organism evidence="9">
    <name type="scientific">Nymphaea colorata</name>
    <name type="common">pocket water lily</name>
    <dbReference type="NCBI Taxonomy" id="210225"/>
    <lineage>
        <taxon>Eukaryota</taxon>
        <taxon>Viridiplantae</taxon>
        <taxon>Streptophyta</taxon>
        <taxon>Embryophyta</taxon>
        <taxon>Tracheophyta</taxon>
        <taxon>Spermatophyta</taxon>
        <taxon>Magnoliopsida</taxon>
        <taxon>Nymphaeales</taxon>
        <taxon>Nymphaeaceae</taxon>
        <taxon>Nymphaea</taxon>
    </lineage>
</organism>
<comment type="subcellular location">
    <subcellularLocation>
        <location evidence="1 6">Nucleus</location>
    </subcellularLocation>
</comment>
<keyword evidence="2 6" id="KW-0678">Repressor</keyword>
<evidence type="ECO:0000256" key="6">
    <source>
        <dbReference type="RuleBase" id="RU367028"/>
    </source>
</evidence>
<proteinExistence type="predicted"/>
<dbReference type="Gramene" id="NC6G0253280.1">
    <property type="protein sequence ID" value="NC6G0253280.1:cds"/>
    <property type="gene ID" value="NC6G0253280"/>
</dbReference>
<name>A0A5K1DXH6_9MAGN</name>
<dbReference type="Pfam" id="PF04844">
    <property type="entry name" value="Ovate"/>
    <property type="match status" value="1"/>
</dbReference>
<dbReference type="InterPro" id="IPR038933">
    <property type="entry name" value="Ovate"/>
</dbReference>
<dbReference type="EMBL" id="LR721784">
    <property type="protein sequence ID" value="VVW45400.1"/>
    <property type="molecule type" value="Genomic_DNA"/>
</dbReference>
<feature type="compositionally biased region" description="Basic residues" evidence="7">
    <location>
        <begin position="184"/>
        <end position="207"/>
    </location>
</feature>
<evidence type="ECO:0000259" key="8">
    <source>
        <dbReference type="PROSITE" id="PS51754"/>
    </source>
</evidence>
<feature type="region of interest" description="Disordered" evidence="7">
    <location>
        <begin position="113"/>
        <end position="304"/>
    </location>
</feature>
<dbReference type="GO" id="GO:0005634">
    <property type="term" value="C:nucleus"/>
    <property type="evidence" value="ECO:0007669"/>
    <property type="project" value="UniProtKB-SubCell"/>
</dbReference>
<keyword evidence="4 6" id="KW-0804">Transcription</keyword>
<dbReference type="OrthoDB" id="1928390at2759"/>
<evidence type="ECO:0000256" key="3">
    <source>
        <dbReference type="ARBA" id="ARBA00023015"/>
    </source>
</evidence>
<evidence type="ECO:0000313" key="9">
    <source>
        <dbReference type="EMBL" id="VVW45400.1"/>
    </source>
</evidence>
<dbReference type="PROSITE" id="PS51754">
    <property type="entry name" value="OVATE"/>
    <property type="match status" value="1"/>
</dbReference>
<evidence type="ECO:0000256" key="1">
    <source>
        <dbReference type="ARBA" id="ARBA00004123"/>
    </source>
</evidence>
<gene>
    <name evidence="9" type="ORF">NYM_LOCUS21873</name>
</gene>
<accession>A0A5K1DXH6</accession>
<keyword evidence="5 6" id="KW-0539">Nucleus</keyword>
<feature type="compositionally biased region" description="Basic residues" evidence="7">
    <location>
        <begin position="271"/>
        <end position="285"/>
    </location>
</feature>
<evidence type="ECO:0000256" key="2">
    <source>
        <dbReference type="ARBA" id="ARBA00022491"/>
    </source>
</evidence>
<feature type="domain" description="OVATE" evidence="8">
    <location>
        <begin position="331"/>
        <end position="390"/>
    </location>
</feature>
<dbReference type="AlphaFoldDB" id="A0A5K1DXH6"/>
<feature type="compositionally biased region" description="Basic and acidic residues" evidence="7">
    <location>
        <begin position="158"/>
        <end position="183"/>
    </location>
</feature>
<feature type="compositionally biased region" description="Low complexity" evidence="7">
    <location>
        <begin position="216"/>
        <end position="227"/>
    </location>
</feature>
<feature type="compositionally biased region" description="Low complexity" evidence="7">
    <location>
        <begin position="294"/>
        <end position="304"/>
    </location>
</feature>
<dbReference type="GO" id="GO:0045892">
    <property type="term" value="P:negative regulation of DNA-templated transcription"/>
    <property type="evidence" value="ECO:0007669"/>
    <property type="project" value="UniProtKB-UniRule"/>
</dbReference>
<evidence type="ECO:0000256" key="4">
    <source>
        <dbReference type="ARBA" id="ARBA00023163"/>
    </source>
</evidence>
<dbReference type="PANTHER" id="PTHR33057:SF224">
    <property type="entry name" value="TRANSCRIPTION REPRESSOR"/>
    <property type="match status" value="1"/>
</dbReference>
<keyword evidence="3 6" id="KW-0805">Transcription regulation</keyword>
<protein>
    <recommendedName>
        <fullName evidence="6">Transcription repressor</fullName>
    </recommendedName>
    <alternativeName>
        <fullName evidence="6">Ovate family protein</fullName>
    </alternativeName>
</protein>
<comment type="function">
    <text evidence="6">Transcriptional repressor that regulates multiple aspects of plant growth and development.</text>
</comment>
<feature type="compositionally biased region" description="Basic and acidic residues" evidence="7">
    <location>
        <begin position="228"/>
        <end position="241"/>
    </location>
</feature>